<dbReference type="EMBL" id="SLUM01000009">
    <property type="protein sequence ID" value="TCL57845.1"/>
    <property type="molecule type" value="Genomic_DNA"/>
</dbReference>
<dbReference type="Proteomes" id="UP000295184">
    <property type="component" value="Unassembled WGS sequence"/>
</dbReference>
<reference evidence="2 3" key="1">
    <citation type="submission" date="2019-03" db="EMBL/GenBank/DDBJ databases">
        <title>Genomic Encyclopedia of Type Strains, Phase IV (KMG-IV): sequencing the most valuable type-strain genomes for metagenomic binning, comparative biology and taxonomic classification.</title>
        <authorList>
            <person name="Goeker M."/>
        </authorList>
    </citation>
    <scope>NUCLEOTIDE SEQUENCE [LARGE SCALE GENOMIC DNA]</scope>
    <source>
        <strain evidence="2 3">DSM 100451</strain>
    </source>
</reference>
<evidence type="ECO:0000256" key="1">
    <source>
        <dbReference type="SAM" id="Phobius"/>
    </source>
</evidence>
<gene>
    <name evidence="2" type="ORF">EDD77_109120</name>
</gene>
<dbReference type="OrthoDB" id="371078at2"/>
<protein>
    <submittedName>
        <fullName evidence="2">Lysine exporter LysO-like protein</fullName>
    </submittedName>
</protein>
<sequence>MVILAVIALVGGVVYGLSGLEVPLLTLLTDHSDLVLYLLMFLVGISIGMHEGIWAKIKQYHIKAFLIPIGIILGSLIGGAVCAPLLGFSVEQGTMVASGLGWYSLAGVTIGNLAGAQLGSIAFLSNLMREIISFFLIPPISRRLNYYTCIAPAAATSEDTTLSMMIRFTDEETVVLSVFNGVVCSAAVPPLISLCAALF</sequence>
<organism evidence="2 3">
    <name type="scientific">Allofournierella massiliensis</name>
    <dbReference type="NCBI Taxonomy" id="1650663"/>
    <lineage>
        <taxon>Bacteria</taxon>
        <taxon>Bacillati</taxon>
        <taxon>Bacillota</taxon>
        <taxon>Clostridia</taxon>
        <taxon>Eubacteriales</taxon>
        <taxon>Oscillospiraceae</taxon>
        <taxon>Allofournierella</taxon>
    </lineage>
</organism>
<dbReference type="Pfam" id="PF03956">
    <property type="entry name" value="Lys_export"/>
    <property type="match status" value="1"/>
</dbReference>
<dbReference type="PANTHER" id="PTHR35804:SF1">
    <property type="entry name" value="LYSINE EXPORTER LYSO"/>
    <property type="match status" value="1"/>
</dbReference>
<dbReference type="GO" id="GO:0005886">
    <property type="term" value="C:plasma membrane"/>
    <property type="evidence" value="ECO:0007669"/>
    <property type="project" value="TreeGrafter"/>
</dbReference>
<accession>A0A4R1QX87</accession>
<evidence type="ECO:0000313" key="2">
    <source>
        <dbReference type="EMBL" id="TCL57845.1"/>
    </source>
</evidence>
<dbReference type="GeneID" id="97382605"/>
<dbReference type="GO" id="GO:0015661">
    <property type="term" value="F:L-lysine efflux transmembrane transporter activity"/>
    <property type="evidence" value="ECO:0007669"/>
    <property type="project" value="InterPro"/>
</dbReference>
<feature type="transmembrane region" description="Helical" evidence="1">
    <location>
        <begin position="100"/>
        <end position="124"/>
    </location>
</feature>
<keyword evidence="1" id="KW-0472">Membrane</keyword>
<dbReference type="AlphaFoldDB" id="A0A4R1QX87"/>
<name>A0A4R1QX87_9FIRM</name>
<dbReference type="PANTHER" id="PTHR35804">
    <property type="entry name" value="LYSINE EXPORTER LYSO"/>
    <property type="match status" value="1"/>
</dbReference>
<keyword evidence="1" id="KW-0812">Transmembrane</keyword>
<dbReference type="STRING" id="1650663.GCA_001486665_01190"/>
<proteinExistence type="predicted"/>
<comment type="caution">
    <text evidence="2">The sequence shown here is derived from an EMBL/GenBank/DDBJ whole genome shotgun (WGS) entry which is preliminary data.</text>
</comment>
<dbReference type="InterPro" id="IPR005642">
    <property type="entry name" value="LysO"/>
</dbReference>
<evidence type="ECO:0000313" key="3">
    <source>
        <dbReference type="Proteomes" id="UP000295184"/>
    </source>
</evidence>
<keyword evidence="1" id="KW-1133">Transmembrane helix</keyword>
<dbReference type="RefSeq" id="WP_058963666.1">
    <property type="nucleotide sequence ID" value="NZ_CABKVM010000015.1"/>
</dbReference>
<feature type="transmembrane region" description="Helical" evidence="1">
    <location>
        <begin position="65"/>
        <end position="88"/>
    </location>
</feature>
<feature type="transmembrane region" description="Helical" evidence="1">
    <location>
        <begin position="35"/>
        <end position="53"/>
    </location>
</feature>